<dbReference type="EMBL" id="PDCK01000043">
    <property type="protein sequence ID" value="PRQ32839.1"/>
    <property type="molecule type" value="Genomic_DNA"/>
</dbReference>
<organism evidence="1 2">
    <name type="scientific">Rosa chinensis</name>
    <name type="common">China rose</name>
    <dbReference type="NCBI Taxonomy" id="74649"/>
    <lineage>
        <taxon>Eukaryota</taxon>
        <taxon>Viridiplantae</taxon>
        <taxon>Streptophyta</taxon>
        <taxon>Embryophyta</taxon>
        <taxon>Tracheophyta</taxon>
        <taxon>Spermatophyta</taxon>
        <taxon>Magnoliopsida</taxon>
        <taxon>eudicotyledons</taxon>
        <taxon>Gunneridae</taxon>
        <taxon>Pentapetalae</taxon>
        <taxon>rosids</taxon>
        <taxon>fabids</taxon>
        <taxon>Rosales</taxon>
        <taxon>Rosaceae</taxon>
        <taxon>Rosoideae</taxon>
        <taxon>Rosoideae incertae sedis</taxon>
        <taxon>Rosa</taxon>
    </lineage>
</organism>
<dbReference type="AlphaFoldDB" id="A0A2P6QF92"/>
<dbReference type="InterPro" id="IPR012340">
    <property type="entry name" value="NA-bd_OB-fold"/>
</dbReference>
<dbReference type="Gene3D" id="2.40.50.140">
    <property type="entry name" value="Nucleic acid-binding proteins"/>
    <property type="match status" value="1"/>
</dbReference>
<dbReference type="Gramene" id="PRQ32839">
    <property type="protein sequence ID" value="PRQ32839"/>
    <property type="gene ID" value="RchiOBHm_Chr5g0050871"/>
</dbReference>
<dbReference type="Proteomes" id="UP000238479">
    <property type="component" value="Chromosome 5"/>
</dbReference>
<accession>A0A2P6QF92</accession>
<proteinExistence type="predicted"/>
<reference evidence="1 2" key="1">
    <citation type="journal article" date="2018" name="Nat. Genet.">
        <title>The Rosa genome provides new insights in the design of modern roses.</title>
        <authorList>
            <person name="Bendahmane M."/>
        </authorList>
    </citation>
    <scope>NUCLEOTIDE SEQUENCE [LARGE SCALE GENOMIC DNA]</scope>
    <source>
        <strain evidence="2">cv. Old Blush</strain>
    </source>
</reference>
<evidence type="ECO:0000313" key="2">
    <source>
        <dbReference type="Proteomes" id="UP000238479"/>
    </source>
</evidence>
<sequence length="94" mass="10807">MWGDVARRFDLEGIQKHPPPVLVVFTSLRLTEFQERITPSTTNDTCVIIDPDIPQKQEYKKEFSKPGDKLKVIPNLSRQAIEEEAQKQTRKAVS</sequence>
<name>A0A2P6QF92_ROSCH</name>
<dbReference type="SUPFAM" id="SSF50249">
    <property type="entry name" value="Nucleic acid-binding proteins"/>
    <property type="match status" value="1"/>
</dbReference>
<comment type="caution">
    <text evidence="1">The sequence shown here is derived from an EMBL/GenBank/DDBJ whole genome shotgun (WGS) entry which is preliminary data.</text>
</comment>
<gene>
    <name evidence="1" type="ORF">RchiOBHm_Chr5g0050871</name>
</gene>
<evidence type="ECO:0000313" key="1">
    <source>
        <dbReference type="EMBL" id="PRQ32839.1"/>
    </source>
</evidence>
<keyword evidence="2" id="KW-1185">Reference proteome</keyword>
<protein>
    <submittedName>
        <fullName evidence="1">Putative nucleic acid-binding protein</fullName>
    </submittedName>
</protein>